<evidence type="ECO:0000256" key="4">
    <source>
        <dbReference type="ARBA" id="ARBA00022989"/>
    </source>
</evidence>
<dbReference type="InterPro" id="IPR002048">
    <property type="entry name" value="EF_hand_dom"/>
</dbReference>
<dbReference type="InterPro" id="IPR013099">
    <property type="entry name" value="K_chnl_dom"/>
</dbReference>
<evidence type="ECO:0000256" key="2">
    <source>
        <dbReference type="ARBA" id="ARBA00022448"/>
    </source>
</evidence>
<feature type="transmembrane region" description="Helical" evidence="9">
    <location>
        <begin position="186"/>
        <end position="211"/>
    </location>
</feature>
<dbReference type="Gene3D" id="1.10.287.70">
    <property type="match status" value="2"/>
</dbReference>
<reference evidence="11 12" key="1">
    <citation type="submission" date="2024-10" db="EMBL/GenBank/DDBJ databases">
        <title>Updated reference genomes for cyclostephanoid diatoms.</title>
        <authorList>
            <person name="Roberts W.R."/>
            <person name="Alverson A.J."/>
        </authorList>
    </citation>
    <scope>NUCLEOTIDE SEQUENCE [LARGE SCALE GENOMIC DNA]</scope>
    <source>
        <strain evidence="11 12">AJA228-03</strain>
    </source>
</reference>
<evidence type="ECO:0000256" key="1">
    <source>
        <dbReference type="ARBA" id="ARBA00004141"/>
    </source>
</evidence>
<name>A0ABD3REK2_9STRA</name>
<dbReference type="InterPro" id="IPR003280">
    <property type="entry name" value="2pore_dom_K_chnl"/>
</dbReference>
<evidence type="ECO:0000256" key="6">
    <source>
        <dbReference type="ARBA" id="ARBA00023136"/>
    </source>
</evidence>
<keyword evidence="6 9" id="KW-0472">Membrane</keyword>
<dbReference type="Proteomes" id="UP001530377">
    <property type="component" value="Unassembled WGS sequence"/>
</dbReference>
<dbReference type="Pfam" id="PF07885">
    <property type="entry name" value="Ion_trans_2"/>
    <property type="match status" value="2"/>
</dbReference>
<keyword evidence="5" id="KW-0406">Ion transport</keyword>
<dbReference type="PANTHER" id="PTHR11003">
    <property type="entry name" value="POTASSIUM CHANNEL, SUBFAMILY K"/>
    <property type="match status" value="1"/>
</dbReference>
<dbReference type="PROSITE" id="PS50222">
    <property type="entry name" value="EF_HAND_2"/>
    <property type="match status" value="1"/>
</dbReference>
<dbReference type="Gene3D" id="1.10.238.10">
    <property type="entry name" value="EF-hand"/>
    <property type="match status" value="1"/>
</dbReference>
<keyword evidence="2" id="KW-0813">Transport</keyword>
<feature type="region of interest" description="Disordered" evidence="8">
    <location>
        <begin position="252"/>
        <end position="272"/>
    </location>
</feature>
<feature type="domain" description="EF-hand" evidence="10">
    <location>
        <begin position="432"/>
        <end position="467"/>
    </location>
</feature>
<feature type="compositionally biased region" description="Basic and acidic residues" evidence="8">
    <location>
        <begin position="17"/>
        <end position="26"/>
    </location>
</feature>
<protein>
    <recommendedName>
        <fullName evidence="10">EF-hand domain-containing protein</fullName>
    </recommendedName>
</protein>
<organism evidence="11 12">
    <name type="scientific">Cyclostephanos tholiformis</name>
    <dbReference type="NCBI Taxonomy" id="382380"/>
    <lineage>
        <taxon>Eukaryota</taxon>
        <taxon>Sar</taxon>
        <taxon>Stramenopiles</taxon>
        <taxon>Ochrophyta</taxon>
        <taxon>Bacillariophyta</taxon>
        <taxon>Coscinodiscophyceae</taxon>
        <taxon>Thalassiosirophycidae</taxon>
        <taxon>Stephanodiscales</taxon>
        <taxon>Stephanodiscaceae</taxon>
        <taxon>Cyclostephanos</taxon>
    </lineage>
</organism>
<dbReference type="PANTHER" id="PTHR11003:SF291">
    <property type="entry name" value="IP11374P"/>
    <property type="match status" value="1"/>
</dbReference>
<dbReference type="PRINTS" id="PR01333">
    <property type="entry name" value="2POREKCHANEL"/>
</dbReference>
<proteinExistence type="predicted"/>
<evidence type="ECO:0000256" key="7">
    <source>
        <dbReference type="ARBA" id="ARBA00023303"/>
    </source>
</evidence>
<comment type="caution">
    <text evidence="11">The sequence shown here is derived from an EMBL/GenBank/DDBJ whole genome shotgun (WGS) entry which is preliminary data.</text>
</comment>
<dbReference type="GO" id="GO:0034220">
    <property type="term" value="P:monoatomic ion transmembrane transport"/>
    <property type="evidence" value="ECO:0007669"/>
    <property type="project" value="UniProtKB-KW"/>
</dbReference>
<dbReference type="EMBL" id="JALLPB020000362">
    <property type="protein sequence ID" value="KAL3809946.1"/>
    <property type="molecule type" value="Genomic_DNA"/>
</dbReference>
<feature type="region of interest" description="Disordered" evidence="8">
    <location>
        <begin position="1"/>
        <end position="34"/>
    </location>
</feature>
<dbReference type="SUPFAM" id="SSF47473">
    <property type="entry name" value="EF-hand"/>
    <property type="match status" value="1"/>
</dbReference>
<evidence type="ECO:0000256" key="3">
    <source>
        <dbReference type="ARBA" id="ARBA00022692"/>
    </source>
</evidence>
<comment type="subcellular location">
    <subcellularLocation>
        <location evidence="1">Membrane</location>
        <topology evidence="1">Multi-pass membrane protein</topology>
    </subcellularLocation>
</comment>
<keyword evidence="12" id="KW-1185">Reference proteome</keyword>
<sequence length="521" mass="58798">MSEKQTTTGGGGGADDNPEHALHSEHSSNPWPRRIPDYDYSSRKQSISPWYWSVLFHNNVDEIRRSTAKKEGYGSIAVPPSTERPRKKWQLIRERIRSPDFLLSHSTFDGENGKETLHWSDLAKDSYEFRLQECFAIFVALLAVGVVGYSFLFERWSIIDSLYFTVVMLTTTGYGDITPTTPGGKIFASLFALAGIVLLGLVLGVVGSNLVEAEVAYSQKMQSTSSSALERAFGKRTSRHLNGTEYIECDSETTAESEMQRSPSPLTDSDRVCSSVNDQEMHERHCRMSTHGRFEETSCFSVILGHLSSFAPLLLGGLIMALMDHWNWYDTIYYCVVTATTIGFGDITPKTESDKAVAIVFIPIAVASMGYILGNVATHIVEKRRDEFTKRLWSAEMTMEDIEALDEDHEGGVSEVEYIKFMLVAMRKIDGELFDDLRYRFHQLDPTGDGKITQKDLVLMAKRKREKVRNKLMLREYKASTDPHFTGIIFEPDMLVLTTPLDESILFILQPKQIVEILNAT</sequence>
<feature type="transmembrane region" description="Helical" evidence="9">
    <location>
        <begin position="356"/>
        <end position="381"/>
    </location>
</feature>
<evidence type="ECO:0000256" key="9">
    <source>
        <dbReference type="SAM" id="Phobius"/>
    </source>
</evidence>
<dbReference type="PRINTS" id="PR00169">
    <property type="entry name" value="KCHANNEL"/>
</dbReference>
<feature type="transmembrane region" description="Helical" evidence="9">
    <location>
        <begin position="297"/>
        <end position="323"/>
    </location>
</feature>
<feature type="compositionally biased region" description="Polar residues" evidence="8">
    <location>
        <begin position="256"/>
        <end position="272"/>
    </location>
</feature>
<accession>A0ABD3REK2</accession>
<evidence type="ECO:0000256" key="5">
    <source>
        <dbReference type="ARBA" id="ARBA00023065"/>
    </source>
</evidence>
<dbReference type="InterPro" id="IPR011992">
    <property type="entry name" value="EF-hand-dom_pair"/>
</dbReference>
<evidence type="ECO:0000259" key="10">
    <source>
        <dbReference type="PROSITE" id="PS50222"/>
    </source>
</evidence>
<keyword evidence="7" id="KW-0407">Ion channel</keyword>
<gene>
    <name evidence="11" type="ORF">ACHAXA_011388</name>
</gene>
<dbReference type="SUPFAM" id="SSF81324">
    <property type="entry name" value="Voltage-gated potassium channels"/>
    <property type="match status" value="2"/>
</dbReference>
<evidence type="ECO:0000256" key="8">
    <source>
        <dbReference type="SAM" id="MobiDB-lite"/>
    </source>
</evidence>
<evidence type="ECO:0000313" key="12">
    <source>
        <dbReference type="Proteomes" id="UP001530377"/>
    </source>
</evidence>
<keyword evidence="3 9" id="KW-0812">Transmembrane</keyword>
<feature type="transmembrane region" description="Helical" evidence="9">
    <location>
        <begin position="134"/>
        <end position="153"/>
    </location>
</feature>
<keyword evidence="4 9" id="KW-1133">Transmembrane helix</keyword>
<evidence type="ECO:0000313" key="11">
    <source>
        <dbReference type="EMBL" id="KAL3809946.1"/>
    </source>
</evidence>
<dbReference type="AlphaFoldDB" id="A0ABD3REK2"/>
<dbReference type="GO" id="GO:0016020">
    <property type="term" value="C:membrane"/>
    <property type="evidence" value="ECO:0007669"/>
    <property type="project" value="UniProtKB-SubCell"/>
</dbReference>